<dbReference type="Pfam" id="PF05016">
    <property type="entry name" value="ParE_toxin"/>
    <property type="match status" value="1"/>
</dbReference>
<evidence type="ECO:0000313" key="3">
    <source>
        <dbReference type="Proteomes" id="UP000472380"/>
    </source>
</evidence>
<dbReference type="InterPro" id="IPR035093">
    <property type="entry name" value="RelE/ParE_toxin_dom_sf"/>
</dbReference>
<dbReference type="InterPro" id="IPR007712">
    <property type="entry name" value="RelE/ParE_toxin"/>
</dbReference>
<dbReference type="AlphaFoldDB" id="A0A6L8Q1G5"/>
<accession>A0A6L8Q1G5</accession>
<proteinExistence type="predicted"/>
<comment type="caution">
    <text evidence="2">The sequence shown here is derived from an EMBL/GenBank/DDBJ whole genome shotgun (WGS) entry which is preliminary data.</text>
</comment>
<dbReference type="Proteomes" id="UP000472380">
    <property type="component" value="Unassembled WGS sequence"/>
</dbReference>
<protein>
    <submittedName>
        <fullName evidence="2">Type II toxin-antitoxin system RelE/ParE family toxin</fullName>
    </submittedName>
</protein>
<dbReference type="Gene3D" id="3.30.2310.20">
    <property type="entry name" value="RelE-like"/>
    <property type="match status" value="1"/>
</dbReference>
<evidence type="ECO:0000313" key="2">
    <source>
        <dbReference type="EMBL" id="MZG27096.1"/>
    </source>
</evidence>
<name>A0A6L8Q1G5_9ACTN</name>
<evidence type="ECO:0000256" key="1">
    <source>
        <dbReference type="ARBA" id="ARBA00022649"/>
    </source>
</evidence>
<organism evidence="2 3">
    <name type="scientific">Adlercreutzia equolifaciens</name>
    <dbReference type="NCBI Taxonomy" id="446660"/>
    <lineage>
        <taxon>Bacteria</taxon>
        <taxon>Bacillati</taxon>
        <taxon>Actinomycetota</taxon>
        <taxon>Coriobacteriia</taxon>
        <taxon>Eggerthellales</taxon>
        <taxon>Eggerthellaceae</taxon>
        <taxon>Adlercreutzia</taxon>
    </lineage>
</organism>
<sequence length="102" mass="12024">MMAAEGMRVLFTDSVRTFILENVFSERVALAIDRQRDMLALFPEMGREYDPVYDAARLSVPCRWIAIPDTPFTIYYVIDYDADEVRVFYIEHQRMNPMGRFS</sequence>
<keyword evidence="1" id="KW-1277">Toxin-antitoxin system</keyword>
<gene>
    <name evidence="2" type="ORF">FM068_00565</name>
</gene>
<dbReference type="EMBL" id="VJNE01000001">
    <property type="protein sequence ID" value="MZG27096.1"/>
    <property type="molecule type" value="Genomic_DNA"/>
</dbReference>
<reference evidence="2 3" key="1">
    <citation type="submission" date="2019-07" db="EMBL/GenBank/DDBJ databases">
        <title>Draft genome sequence of Adlercreutzia equolifaciens IPLA 37004, a human intestinal strain that does not produces equol from daidzein.</title>
        <authorList>
            <person name="Vazquez L."/>
            <person name="Florez A.B."/>
            <person name="Mayo B."/>
        </authorList>
    </citation>
    <scope>NUCLEOTIDE SEQUENCE [LARGE SCALE GENOMIC DNA]</scope>
    <source>
        <strain evidence="2 3">IPLA 37004</strain>
    </source>
</reference>